<gene>
    <name evidence="2" type="ORF">MAIT1_03205</name>
</gene>
<protein>
    <recommendedName>
        <fullName evidence="1">Iminophenyl-pyruvate dimer synthase domain-containing protein</fullName>
    </recommendedName>
</protein>
<name>A0A1Y2K6Y2_9PROT</name>
<proteinExistence type="predicted"/>
<keyword evidence="3" id="KW-1185">Reference proteome</keyword>
<dbReference type="PANTHER" id="PTHR34400">
    <property type="match status" value="1"/>
</dbReference>
<dbReference type="InterPro" id="IPR012347">
    <property type="entry name" value="Ferritin-like"/>
</dbReference>
<evidence type="ECO:0000313" key="3">
    <source>
        <dbReference type="Proteomes" id="UP000194003"/>
    </source>
</evidence>
<dbReference type="RefSeq" id="WP_085441708.1">
    <property type="nucleotide sequence ID" value="NZ_LVJN01000018.1"/>
</dbReference>
<dbReference type="InterPro" id="IPR009078">
    <property type="entry name" value="Ferritin-like_SF"/>
</dbReference>
<accession>A0A1Y2K6Y2</accession>
<dbReference type="STRING" id="1434232.MAIT1_03205"/>
<dbReference type="PANTHER" id="PTHR34400:SF4">
    <property type="entry name" value="MEMBRANE PROTEIN"/>
    <property type="match status" value="1"/>
</dbReference>
<feature type="domain" description="Iminophenyl-pyruvate dimer synthase" evidence="1">
    <location>
        <begin position="15"/>
        <end position="240"/>
    </location>
</feature>
<dbReference type="SUPFAM" id="SSF47240">
    <property type="entry name" value="Ferritin-like"/>
    <property type="match status" value="1"/>
</dbReference>
<reference evidence="2 3" key="1">
    <citation type="journal article" date="2016" name="BMC Genomics">
        <title>Combined genomic and structural analyses of a cultured magnetotactic bacterium reveals its niche adaptation to a dynamic environment.</title>
        <authorList>
            <person name="Araujo A.C."/>
            <person name="Morillo V."/>
            <person name="Cypriano J."/>
            <person name="Teixeira L.C."/>
            <person name="Leao P."/>
            <person name="Lyra S."/>
            <person name="Almeida L.G."/>
            <person name="Bazylinski D.A."/>
            <person name="Vasconcellos A.T."/>
            <person name="Abreu F."/>
            <person name="Lins U."/>
        </authorList>
    </citation>
    <scope>NUCLEOTIDE SEQUENCE [LARGE SCALE GENOMIC DNA]</scope>
    <source>
        <strain evidence="2 3">IT-1</strain>
    </source>
</reference>
<dbReference type="Gene3D" id="1.20.1260.10">
    <property type="match status" value="1"/>
</dbReference>
<dbReference type="Pfam" id="PF12902">
    <property type="entry name" value="Ferritin-like"/>
    <property type="match status" value="1"/>
</dbReference>
<dbReference type="InterPro" id="IPR026820">
    <property type="entry name" value="VioB/RebD_dom"/>
</dbReference>
<sequence length="361" mass="39413">MTTLQEQKQKLYTLLQAAFELELSTIPAYFTAMASIQPGSNQHASAIIRSVMMEEMLHMVLAGNVLTSLGGAVTLNADHIPRYPVNLEFQGQKFQDRDFDVNLAPFSQDAIETFMKIELPTEFVRKAQPEHKLLSSEMTVPGITIGAFYHSVEQMLKQLCDAYPEAEVFSGDPAHQITENYYWAGGGQPVAVTNLASALEALNVIIRQGEGSGGSIADGDAHYFDQPQEVAHYFRFNEIHQGRLYQPGDTPKDPPSGAPLPVDYAAAYPIIVNAQANDYGTDANMTALNNRFNENYTVMLQQIGEAFNGAPQTLYTAITDGMRSLGPMAALMMSQSIAGDAQGRHGAPSFEWRVPAALDGA</sequence>
<dbReference type="EMBL" id="LVJN01000018">
    <property type="protein sequence ID" value="OSM05067.1"/>
    <property type="molecule type" value="Genomic_DNA"/>
</dbReference>
<dbReference type="AlphaFoldDB" id="A0A1Y2K6Y2"/>
<comment type="caution">
    <text evidence="2">The sequence shown here is derived from an EMBL/GenBank/DDBJ whole genome shotgun (WGS) entry which is preliminary data.</text>
</comment>
<evidence type="ECO:0000313" key="2">
    <source>
        <dbReference type="EMBL" id="OSM05067.1"/>
    </source>
</evidence>
<evidence type="ECO:0000259" key="1">
    <source>
        <dbReference type="Pfam" id="PF12902"/>
    </source>
</evidence>
<organism evidence="2 3">
    <name type="scientific">Magnetofaba australis IT-1</name>
    <dbReference type="NCBI Taxonomy" id="1434232"/>
    <lineage>
        <taxon>Bacteria</taxon>
        <taxon>Pseudomonadati</taxon>
        <taxon>Pseudomonadota</taxon>
        <taxon>Magnetococcia</taxon>
        <taxon>Magnetococcales</taxon>
        <taxon>Magnetococcaceae</taxon>
        <taxon>Magnetofaba</taxon>
    </lineage>
</organism>
<dbReference type="Proteomes" id="UP000194003">
    <property type="component" value="Unassembled WGS sequence"/>
</dbReference>
<dbReference type="OrthoDB" id="9795032at2"/>